<keyword evidence="2" id="KW-0732">Signal</keyword>
<dbReference type="RefSeq" id="WP_344708709.1">
    <property type="nucleotide sequence ID" value="NZ_BAAAZD010000001.1"/>
</dbReference>
<feature type="compositionally biased region" description="Low complexity" evidence="1">
    <location>
        <begin position="176"/>
        <end position="193"/>
    </location>
</feature>
<feature type="region of interest" description="Disordered" evidence="1">
    <location>
        <begin position="137"/>
        <end position="193"/>
    </location>
</feature>
<dbReference type="InterPro" id="IPR009045">
    <property type="entry name" value="Zn_M74/Hedgehog-like"/>
</dbReference>
<evidence type="ECO:0000259" key="3">
    <source>
        <dbReference type="Pfam" id="PF08291"/>
    </source>
</evidence>
<accession>A0ABP7RLB9</accession>
<feature type="domain" description="Peptidase M15A C-terminal" evidence="3">
    <location>
        <begin position="58"/>
        <end position="111"/>
    </location>
</feature>
<dbReference type="SUPFAM" id="SSF55166">
    <property type="entry name" value="Hedgehog/DD-peptidase"/>
    <property type="match status" value="1"/>
</dbReference>
<feature type="chain" id="PRO_5047398254" description="Peptidase M15A C-terminal domain-containing protein" evidence="2">
    <location>
        <begin position="31"/>
        <end position="193"/>
    </location>
</feature>
<keyword evidence="5" id="KW-1185">Reference proteome</keyword>
<dbReference type="EMBL" id="BAAAZD010000001">
    <property type="protein sequence ID" value="GAA3999163.1"/>
    <property type="molecule type" value="Genomic_DNA"/>
</dbReference>
<comment type="caution">
    <text evidence="4">The sequence shown here is derived from an EMBL/GenBank/DDBJ whole genome shotgun (WGS) entry which is preliminary data.</text>
</comment>
<dbReference type="Pfam" id="PF08291">
    <property type="entry name" value="Peptidase_M15_3"/>
    <property type="match status" value="1"/>
</dbReference>
<evidence type="ECO:0000256" key="1">
    <source>
        <dbReference type="SAM" id="MobiDB-lite"/>
    </source>
</evidence>
<feature type="signal peptide" evidence="2">
    <location>
        <begin position="1"/>
        <end position="30"/>
    </location>
</feature>
<evidence type="ECO:0000313" key="4">
    <source>
        <dbReference type="EMBL" id="GAA3999163.1"/>
    </source>
</evidence>
<organism evidence="4 5">
    <name type="scientific">Sphingomonas humi</name>
    <dbReference type="NCBI Taxonomy" id="335630"/>
    <lineage>
        <taxon>Bacteria</taxon>
        <taxon>Pseudomonadati</taxon>
        <taxon>Pseudomonadota</taxon>
        <taxon>Alphaproteobacteria</taxon>
        <taxon>Sphingomonadales</taxon>
        <taxon>Sphingomonadaceae</taxon>
        <taxon>Sphingomonas</taxon>
    </lineage>
</organism>
<dbReference type="Gene3D" id="3.30.1380.10">
    <property type="match status" value="1"/>
</dbReference>
<protein>
    <recommendedName>
        <fullName evidence="3">Peptidase M15A C-terminal domain-containing protein</fullName>
    </recommendedName>
</protein>
<name>A0ABP7RLB9_9SPHN</name>
<evidence type="ECO:0000313" key="5">
    <source>
        <dbReference type="Proteomes" id="UP001501310"/>
    </source>
</evidence>
<proteinExistence type="predicted"/>
<dbReference type="InterPro" id="IPR013230">
    <property type="entry name" value="Peptidase_M15A_C"/>
</dbReference>
<dbReference type="Proteomes" id="UP001501310">
    <property type="component" value="Unassembled WGS sequence"/>
</dbReference>
<gene>
    <name evidence="4" type="ORF">GCM10022211_06320</name>
</gene>
<reference evidence="5" key="1">
    <citation type="journal article" date="2019" name="Int. J. Syst. Evol. Microbiol.">
        <title>The Global Catalogue of Microorganisms (GCM) 10K type strain sequencing project: providing services to taxonomists for standard genome sequencing and annotation.</title>
        <authorList>
            <consortium name="The Broad Institute Genomics Platform"/>
            <consortium name="The Broad Institute Genome Sequencing Center for Infectious Disease"/>
            <person name="Wu L."/>
            <person name="Ma J."/>
        </authorList>
    </citation>
    <scope>NUCLEOTIDE SEQUENCE [LARGE SCALE GENOMIC DNA]</scope>
    <source>
        <strain evidence="5">JCM 16603</strain>
    </source>
</reference>
<evidence type="ECO:0000256" key="2">
    <source>
        <dbReference type="SAM" id="SignalP"/>
    </source>
</evidence>
<sequence>MNILFPKAARPPAWLLAAALLAAAPGTGAAATSAASERMLAPLLATSPHLAGPLRLLAAYGTPTSAWRSVAHNRQVGGMPNSYHLQGYAIDVQRRAGVPHLALDAALRRAGYVLLESLDEGDHSHFAFVGGRSAPRPVIAPKPDEVAEETPPPPAPAGPRVAADDHGTLLIDGEQPAKAADPAGIAPALASAR</sequence>